<dbReference type="Pfam" id="PF00005">
    <property type="entry name" value="ABC_tran"/>
    <property type="match status" value="1"/>
</dbReference>
<evidence type="ECO:0000256" key="5">
    <source>
        <dbReference type="ARBA" id="ARBA00022967"/>
    </source>
</evidence>
<dbReference type="InterPro" id="IPR027417">
    <property type="entry name" value="P-loop_NTPase"/>
</dbReference>
<evidence type="ECO:0000256" key="6">
    <source>
        <dbReference type="ARBA" id="ARBA00023136"/>
    </source>
</evidence>
<dbReference type="EMBL" id="RBIG01000001">
    <property type="protein sequence ID" value="RKQ73605.1"/>
    <property type="molecule type" value="Genomic_DNA"/>
</dbReference>
<accession>A0A420WRT3</accession>
<dbReference type="InterPro" id="IPR017871">
    <property type="entry name" value="ABC_transporter-like_CS"/>
</dbReference>
<dbReference type="GO" id="GO:0016887">
    <property type="term" value="F:ATP hydrolysis activity"/>
    <property type="evidence" value="ECO:0007669"/>
    <property type="project" value="InterPro"/>
</dbReference>
<protein>
    <submittedName>
        <fullName evidence="8">Heme exporter protein A</fullName>
    </submittedName>
</protein>
<keyword evidence="5" id="KW-1278">Translocase</keyword>
<dbReference type="OrthoDB" id="9800654at2"/>
<keyword evidence="3" id="KW-0201">Cytochrome c-type biogenesis</keyword>
<keyword evidence="1" id="KW-0813">Transport</keyword>
<keyword evidence="4" id="KW-0067">ATP-binding</keyword>
<dbReference type="PROSITE" id="PS50893">
    <property type="entry name" value="ABC_TRANSPORTER_2"/>
    <property type="match status" value="1"/>
</dbReference>
<dbReference type="NCBIfam" id="NF010061">
    <property type="entry name" value="PRK13538.1"/>
    <property type="match status" value="1"/>
</dbReference>
<reference evidence="8 9" key="1">
    <citation type="submission" date="2018-10" db="EMBL/GenBank/DDBJ databases">
        <title>Comparative analysis of microorganisms from saline springs in Andes Mountain Range, Colombia.</title>
        <authorList>
            <person name="Rubin E."/>
        </authorList>
    </citation>
    <scope>NUCLEOTIDE SEQUENCE [LARGE SCALE GENOMIC DNA]</scope>
    <source>
        <strain evidence="8 9">USBA 36</strain>
    </source>
</reference>
<dbReference type="Gene3D" id="3.40.50.300">
    <property type="entry name" value="P-loop containing nucleotide triphosphate hydrolases"/>
    <property type="match status" value="1"/>
</dbReference>
<dbReference type="SMART" id="SM00382">
    <property type="entry name" value="AAA"/>
    <property type="match status" value="1"/>
</dbReference>
<evidence type="ECO:0000313" key="8">
    <source>
        <dbReference type="EMBL" id="RKQ73605.1"/>
    </source>
</evidence>
<dbReference type="GO" id="GO:0022857">
    <property type="term" value="F:transmembrane transporter activity"/>
    <property type="evidence" value="ECO:0007669"/>
    <property type="project" value="InterPro"/>
</dbReference>
<dbReference type="SUPFAM" id="SSF52540">
    <property type="entry name" value="P-loop containing nucleoside triphosphate hydrolases"/>
    <property type="match status" value="1"/>
</dbReference>
<evidence type="ECO:0000256" key="1">
    <source>
        <dbReference type="ARBA" id="ARBA00022448"/>
    </source>
</evidence>
<dbReference type="InterPro" id="IPR005895">
    <property type="entry name" value="ABC_transptr_haem_export_CcmA"/>
</dbReference>
<name>A0A420WRT3_9PROT</name>
<keyword evidence="6" id="KW-0472">Membrane</keyword>
<dbReference type="Proteomes" id="UP000277424">
    <property type="component" value="Unassembled WGS sequence"/>
</dbReference>
<dbReference type="GO" id="GO:0017004">
    <property type="term" value="P:cytochrome complex assembly"/>
    <property type="evidence" value="ECO:0007669"/>
    <property type="project" value="UniProtKB-KW"/>
</dbReference>
<dbReference type="InterPro" id="IPR003439">
    <property type="entry name" value="ABC_transporter-like_ATP-bd"/>
</dbReference>
<sequence length="217" mass="22732">MDDFSGNGLACQRGDRLVFTGVDFALPAGGALLLRGPNGSGKSSLLRIMAGLLPAAAGTLIRAGAPVTAEPDVHRADLCYVGHLDAVKPTLTALENLGFWAGLHDEDNAERVQAALRRFGIAHLAGAPGRWLSAGQKRRLALSRLLAAETGLWLLDEPTVALDVATIAELEKIIAEHRAEGGMVVLSTHAEIDLPGADVLTMDRFAPSRSATNSEAA</sequence>
<feature type="domain" description="ABC transporter" evidence="7">
    <location>
        <begin position="4"/>
        <end position="214"/>
    </location>
</feature>
<dbReference type="AlphaFoldDB" id="A0A420WRT3"/>
<proteinExistence type="predicted"/>
<gene>
    <name evidence="8" type="ORF">BCL74_1394</name>
</gene>
<comment type="caution">
    <text evidence="8">The sequence shown here is derived from an EMBL/GenBank/DDBJ whole genome shotgun (WGS) entry which is preliminary data.</text>
</comment>
<dbReference type="RefSeq" id="WP_121218582.1">
    <property type="nucleotide sequence ID" value="NZ_RBIG01000001.1"/>
</dbReference>
<evidence type="ECO:0000259" key="7">
    <source>
        <dbReference type="PROSITE" id="PS50893"/>
    </source>
</evidence>
<evidence type="ECO:0000256" key="3">
    <source>
        <dbReference type="ARBA" id="ARBA00022748"/>
    </source>
</evidence>
<evidence type="ECO:0000256" key="4">
    <source>
        <dbReference type="ARBA" id="ARBA00022840"/>
    </source>
</evidence>
<keyword evidence="2" id="KW-0547">Nucleotide-binding</keyword>
<dbReference type="PROSITE" id="PS00211">
    <property type="entry name" value="ABC_TRANSPORTER_1"/>
    <property type="match status" value="1"/>
</dbReference>
<dbReference type="PANTHER" id="PTHR43499">
    <property type="entry name" value="ABC TRANSPORTER I FAMILY MEMBER 1"/>
    <property type="match status" value="1"/>
</dbReference>
<evidence type="ECO:0000256" key="2">
    <source>
        <dbReference type="ARBA" id="ARBA00022741"/>
    </source>
</evidence>
<dbReference type="InterPro" id="IPR003593">
    <property type="entry name" value="AAA+_ATPase"/>
</dbReference>
<organism evidence="8 9">
    <name type="scientific">Oceanibaculum indicum</name>
    <dbReference type="NCBI Taxonomy" id="526216"/>
    <lineage>
        <taxon>Bacteria</taxon>
        <taxon>Pseudomonadati</taxon>
        <taxon>Pseudomonadota</taxon>
        <taxon>Alphaproteobacteria</taxon>
        <taxon>Rhodospirillales</taxon>
        <taxon>Oceanibaculaceae</taxon>
        <taxon>Oceanibaculum</taxon>
    </lineage>
</organism>
<dbReference type="NCBIfam" id="TIGR01189">
    <property type="entry name" value="ccmA"/>
    <property type="match status" value="1"/>
</dbReference>
<dbReference type="PANTHER" id="PTHR43499:SF1">
    <property type="entry name" value="ABC TRANSPORTER I FAMILY MEMBER 1"/>
    <property type="match status" value="1"/>
</dbReference>
<dbReference type="GO" id="GO:0005524">
    <property type="term" value="F:ATP binding"/>
    <property type="evidence" value="ECO:0007669"/>
    <property type="project" value="UniProtKB-KW"/>
</dbReference>
<evidence type="ECO:0000313" key="9">
    <source>
        <dbReference type="Proteomes" id="UP000277424"/>
    </source>
</evidence>